<evidence type="ECO:0000256" key="1">
    <source>
        <dbReference type="ARBA" id="ARBA00022603"/>
    </source>
</evidence>
<keyword evidence="8" id="KW-1185">Reference proteome</keyword>
<dbReference type="OrthoDB" id="30774at2157"/>
<dbReference type="Proteomes" id="UP000060778">
    <property type="component" value="Chromosome"/>
</dbReference>
<evidence type="ECO:0000256" key="5">
    <source>
        <dbReference type="PIRSR" id="PIRSR017269-1"/>
    </source>
</evidence>
<keyword evidence="1 7" id="KW-0489">Methyltransferase</keyword>
<evidence type="ECO:0000256" key="3">
    <source>
        <dbReference type="ARBA" id="ARBA00022691"/>
    </source>
</evidence>
<dbReference type="Gene3D" id="3.40.50.150">
    <property type="entry name" value="Vaccinia Virus protein VP39"/>
    <property type="match status" value="1"/>
</dbReference>
<evidence type="ECO:0000259" key="6">
    <source>
        <dbReference type="Pfam" id="PF08704"/>
    </source>
</evidence>
<dbReference type="PANTHER" id="PTHR12133:SF1">
    <property type="entry name" value="TRNA (ADENINE(58)-N(1))-METHYLTRANSFERASE, MITOCHONDRIAL"/>
    <property type="match status" value="1"/>
</dbReference>
<dbReference type="GO" id="GO:0031515">
    <property type="term" value="C:tRNA (m1A) methyltransferase complex"/>
    <property type="evidence" value="ECO:0007669"/>
    <property type="project" value="InterPro"/>
</dbReference>
<protein>
    <submittedName>
        <fullName evidence="7">Protein L-isoaspartate methyltransferase</fullName>
    </submittedName>
</protein>
<dbReference type="PIRSF" id="PIRSF017269">
    <property type="entry name" value="GCD14"/>
    <property type="match status" value="1"/>
</dbReference>
<accession>A0A0U3FJ85</accession>
<dbReference type="EMBL" id="CP006867">
    <property type="protein sequence ID" value="ALU11942.1"/>
    <property type="molecule type" value="Genomic_DNA"/>
</dbReference>
<dbReference type="PROSITE" id="PS51620">
    <property type="entry name" value="SAM_TRM61"/>
    <property type="match status" value="1"/>
</dbReference>
<dbReference type="Pfam" id="PF08704">
    <property type="entry name" value="GCD14"/>
    <property type="match status" value="1"/>
</dbReference>
<dbReference type="InterPro" id="IPR029063">
    <property type="entry name" value="SAM-dependent_MTases_sf"/>
</dbReference>
<organism evidence="7 8">
    <name type="scientific">Ignicoccus islandicus DSM 13165</name>
    <dbReference type="NCBI Taxonomy" id="940295"/>
    <lineage>
        <taxon>Archaea</taxon>
        <taxon>Thermoproteota</taxon>
        <taxon>Thermoprotei</taxon>
        <taxon>Desulfurococcales</taxon>
        <taxon>Desulfurococcaceae</taxon>
        <taxon>Ignicoccus</taxon>
    </lineage>
</organism>
<dbReference type="GO" id="GO:0030488">
    <property type="term" value="P:tRNA methylation"/>
    <property type="evidence" value="ECO:0007669"/>
    <property type="project" value="InterPro"/>
</dbReference>
<dbReference type="InterPro" id="IPR014816">
    <property type="entry name" value="tRNA_MeTrfase_Gcd14"/>
</dbReference>
<feature type="binding site" evidence="5">
    <location>
        <position position="171"/>
    </location>
    <ligand>
        <name>S-adenosyl-L-methionine</name>
        <dbReference type="ChEBI" id="CHEBI:59789"/>
    </ligand>
</feature>
<dbReference type="RefSeq" id="WP_075050192.1">
    <property type="nucleotide sequence ID" value="NZ_CP006867.1"/>
</dbReference>
<dbReference type="Gene3D" id="3.10.330.20">
    <property type="match status" value="1"/>
</dbReference>
<keyword evidence="3 5" id="KW-0949">S-adenosyl-L-methionine</keyword>
<gene>
    <name evidence="7" type="ORF">EYM_06440</name>
</gene>
<feature type="binding site" evidence="5">
    <location>
        <position position="124"/>
    </location>
    <ligand>
        <name>S-adenosyl-L-methionine</name>
        <dbReference type="ChEBI" id="CHEBI:59789"/>
    </ligand>
</feature>
<dbReference type="AlphaFoldDB" id="A0A0U3FJ85"/>
<proteinExistence type="predicted"/>
<feature type="domain" description="tRNA (adenine(58)-N(1))-methyltransferase catalytic subunit TRM61 C-terminal" evidence="6">
    <location>
        <begin position="58"/>
        <end position="230"/>
    </location>
</feature>
<dbReference type="GeneID" id="30680664"/>
<sequence length="255" mass="29039">MNIEEGSLVLIYIDRKRKKIVRVERGREYASDRGKIDLSELIGRRYGEVVETSLGFKAYLLMPTLEDILYSFSRRTQVIYPKDVALMAIKLGAGKGKRCLEGGTGSGFVTATLSWFGCEVHTFEVRREHLETARLNLRKFGLNENVTFVKASLKEVAEVYPKEYFDLAIIDVGDPWKVIDSVWEVLKGGSSVAFWVPTFNQLEKLKAAIRGKFIWIEALEVSERRLKVEEGATRPEQFGITFTGYMAIVRKVNNK</sequence>
<evidence type="ECO:0000256" key="4">
    <source>
        <dbReference type="ARBA" id="ARBA00022694"/>
    </source>
</evidence>
<evidence type="ECO:0000313" key="7">
    <source>
        <dbReference type="EMBL" id="ALU11942.1"/>
    </source>
</evidence>
<reference evidence="7 8" key="1">
    <citation type="submission" date="2013-11" db="EMBL/GenBank/DDBJ databases">
        <title>Comparative genomics of Ignicoccus.</title>
        <authorList>
            <person name="Podar M."/>
        </authorList>
    </citation>
    <scope>NUCLEOTIDE SEQUENCE [LARGE SCALE GENOMIC DNA]</scope>
    <source>
        <strain evidence="7 8">DSM 13165</strain>
    </source>
</reference>
<evidence type="ECO:0000313" key="8">
    <source>
        <dbReference type="Proteomes" id="UP000060778"/>
    </source>
</evidence>
<feature type="binding site" evidence="5">
    <location>
        <position position="129"/>
    </location>
    <ligand>
        <name>S-adenosyl-L-methionine</name>
        <dbReference type="ChEBI" id="CHEBI:59789"/>
    </ligand>
</feature>
<dbReference type="PANTHER" id="PTHR12133">
    <property type="entry name" value="TRNA (ADENINE(58)-N(1))-METHYLTRANSFERASE"/>
    <property type="match status" value="1"/>
</dbReference>
<dbReference type="InterPro" id="IPR049470">
    <property type="entry name" value="TRM61_C"/>
</dbReference>
<dbReference type="STRING" id="940295.EYM_06440"/>
<evidence type="ECO:0000256" key="2">
    <source>
        <dbReference type="ARBA" id="ARBA00022679"/>
    </source>
</evidence>
<dbReference type="KEGG" id="iis:EYM_06440"/>
<keyword evidence="4" id="KW-0819">tRNA processing</keyword>
<dbReference type="GO" id="GO:0160107">
    <property type="term" value="F:tRNA (adenine(58)-N1)-methyltransferase activity"/>
    <property type="evidence" value="ECO:0007669"/>
    <property type="project" value="InterPro"/>
</dbReference>
<name>A0A0U3FJ85_9CREN</name>
<keyword evidence="2 7" id="KW-0808">Transferase</keyword>
<dbReference type="SUPFAM" id="SSF53335">
    <property type="entry name" value="S-adenosyl-L-methionine-dependent methyltransferases"/>
    <property type="match status" value="1"/>
</dbReference>